<sequence length="53" mass="5426">MPEGRLETEVLALGVGLLGLPPGVSGPAESIAANPPNPRRLARLWGPIESATP</sequence>
<reference evidence="2 3" key="1">
    <citation type="submission" date="2019-05" db="EMBL/GenBank/DDBJ databases">
        <title>Emergence of the Ug99 lineage of the wheat stem rust pathogen through somatic hybridization.</title>
        <authorList>
            <person name="Li F."/>
            <person name="Upadhyaya N.M."/>
            <person name="Sperschneider J."/>
            <person name="Matny O."/>
            <person name="Nguyen-Phuc H."/>
            <person name="Mago R."/>
            <person name="Raley C."/>
            <person name="Miller M.E."/>
            <person name="Silverstein K.A.T."/>
            <person name="Henningsen E."/>
            <person name="Hirsch C.D."/>
            <person name="Visser B."/>
            <person name="Pretorius Z.A."/>
            <person name="Steffenson B.J."/>
            <person name="Schwessinger B."/>
            <person name="Dodds P.N."/>
            <person name="Figueroa M."/>
        </authorList>
    </citation>
    <scope>NUCLEOTIDE SEQUENCE [LARGE SCALE GENOMIC DNA]</scope>
    <source>
        <strain evidence="2 3">Ug99</strain>
    </source>
</reference>
<feature type="region of interest" description="Disordered" evidence="1">
    <location>
        <begin position="24"/>
        <end position="53"/>
    </location>
</feature>
<accession>A0A5B0SKT2</accession>
<gene>
    <name evidence="2" type="ORF">PGTUg99_014692</name>
</gene>
<dbReference type="AlphaFoldDB" id="A0A5B0SKT2"/>
<evidence type="ECO:0000313" key="2">
    <source>
        <dbReference type="EMBL" id="KAA1137959.1"/>
    </source>
</evidence>
<name>A0A5B0SKT2_PUCGR</name>
<evidence type="ECO:0000256" key="1">
    <source>
        <dbReference type="SAM" id="MobiDB-lite"/>
    </source>
</evidence>
<comment type="caution">
    <text evidence="2">The sequence shown here is derived from an EMBL/GenBank/DDBJ whole genome shotgun (WGS) entry which is preliminary data.</text>
</comment>
<dbReference type="Proteomes" id="UP000325313">
    <property type="component" value="Unassembled WGS sequence"/>
</dbReference>
<evidence type="ECO:0000313" key="3">
    <source>
        <dbReference type="Proteomes" id="UP000325313"/>
    </source>
</evidence>
<dbReference type="EMBL" id="VDEP01000004">
    <property type="protein sequence ID" value="KAA1137959.1"/>
    <property type="molecule type" value="Genomic_DNA"/>
</dbReference>
<protein>
    <submittedName>
        <fullName evidence="2">Uncharacterized protein</fullName>
    </submittedName>
</protein>
<proteinExistence type="predicted"/>
<organism evidence="2 3">
    <name type="scientific">Puccinia graminis f. sp. tritici</name>
    <dbReference type="NCBI Taxonomy" id="56615"/>
    <lineage>
        <taxon>Eukaryota</taxon>
        <taxon>Fungi</taxon>
        <taxon>Dikarya</taxon>
        <taxon>Basidiomycota</taxon>
        <taxon>Pucciniomycotina</taxon>
        <taxon>Pucciniomycetes</taxon>
        <taxon>Pucciniales</taxon>
        <taxon>Pucciniaceae</taxon>
        <taxon>Puccinia</taxon>
    </lineage>
</organism>